<proteinExistence type="inferred from homology"/>
<dbReference type="AlphaFoldDB" id="A0A1Y3EP76"/>
<dbReference type="Proteomes" id="UP000243006">
    <property type="component" value="Unassembled WGS sequence"/>
</dbReference>
<sequence>KNEASGRIRTVEQPSKEKSRKNCNPAHNLPRFGHRKLLIMASLLRFNPMVEFSRGGVALQVNLVAAKGLLEIMRTNLGPKGTMKMFVLFIYFGGVHSNQSSNSVNDC</sequence>
<feature type="non-terminal residue" evidence="3">
    <location>
        <position position="1"/>
    </location>
</feature>
<accession>A0A1Y3EP76</accession>
<gene>
    <name evidence="3" type="ORF">D917_07510</name>
</gene>
<dbReference type="InterPro" id="IPR002194">
    <property type="entry name" value="Chaperonin_TCP-1_CS"/>
</dbReference>
<evidence type="ECO:0000313" key="3">
    <source>
        <dbReference type="EMBL" id="OUC46715.1"/>
    </source>
</evidence>
<evidence type="ECO:0000256" key="2">
    <source>
        <dbReference type="SAM" id="MobiDB-lite"/>
    </source>
</evidence>
<dbReference type="GO" id="GO:0006457">
    <property type="term" value="P:protein folding"/>
    <property type="evidence" value="ECO:0007669"/>
    <property type="project" value="InterPro"/>
</dbReference>
<name>A0A1Y3EP76_9BILA</name>
<dbReference type="PROSITE" id="PS00750">
    <property type="entry name" value="TCP1_1"/>
    <property type="match status" value="1"/>
</dbReference>
<evidence type="ECO:0000313" key="4">
    <source>
        <dbReference type="Proteomes" id="UP000243006"/>
    </source>
</evidence>
<comment type="similarity">
    <text evidence="1">Belongs to the TCP-1 chaperonin family.</text>
</comment>
<dbReference type="EMBL" id="LVZM01006068">
    <property type="protein sequence ID" value="OUC46715.1"/>
    <property type="molecule type" value="Genomic_DNA"/>
</dbReference>
<protein>
    <submittedName>
        <fullName evidence="3">Uncharacterized protein</fullName>
    </submittedName>
</protein>
<reference evidence="3 4" key="1">
    <citation type="submission" date="2015-04" db="EMBL/GenBank/DDBJ databases">
        <title>Draft genome of the roundworm Trichinella nativa.</title>
        <authorList>
            <person name="Mitreva M."/>
        </authorList>
    </citation>
    <scope>NUCLEOTIDE SEQUENCE [LARGE SCALE GENOMIC DNA]</scope>
    <source>
        <strain evidence="3 4">ISS45</strain>
    </source>
</reference>
<dbReference type="GO" id="GO:0051082">
    <property type="term" value="F:unfolded protein binding"/>
    <property type="evidence" value="ECO:0007669"/>
    <property type="project" value="InterPro"/>
</dbReference>
<dbReference type="InterPro" id="IPR027413">
    <property type="entry name" value="GROEL-like_equatorial_sf"/>
</dbReference>
<dbReference type="GO" id="GO:0016887">
    <property type="term" value="F:ATP hydrolysis activity"/>
    <property type="evidence" value="ECO:0007669"/>
    <property type="project" value="InterPro"/>
</dbReference>
<organism evidence="3 4">
    <name type="scientific">Trichinella nativa</name>
    <dbReference type="NCBI Taxonomy" id="6335"/>
    <lineage>
        <taxon>Eukaryota</taxon>
        <taxon>Metazoa</taxon>
        <taxon>Ecdysozoa</taxon>
        <taxon>Nematoda</taxon>
        <taxon>Enoplea</taxon>
        <taxon>Dorylaimia</taxon>
        <taxon>Trichinellida</taxon>
        <taxon>Trichinellidae</taxon>
        <taxon>Trichinella</taxon>
    </lineage>
</organism>
<feature type="region of interest" description="Disordered" evidence="2">
    <location>
        <begin position="1"/>
        <end position="28"/>
    </location>
</feature>
<dbReference type="SUPFAM" id="SSF48592">
    <property type="entry name" value="GroEL equatorial domain-like"/>
    <property type="match status" value="1"/>
</dbReference>
<comment type="caution">
    <text evidence="3">The sequence shown here is derived from an EMBL/GenBank/DDBJ whole genome shotgun (WGS) entry which is preliminary data.</text>
</comment>
<dbReference type="GO" id="GO:0005524">
    <property type="term" value="F:ATP binding"/>
    <property type="evidence" value="ECO:0007669"/>
    <property type="project" value="InterPro"/>
</dbReference>
<evidence type="ECO:0000256" key="1">
    <source>
        <dbReference type="ARBA" id="ARBA00008020"/>
    </source>
</evidence>
<feature type="compositionally biased region" description="Basic and acidic residues" evidence="2">
    <location>
        <begin position="1"/>
        <end position="17"/>
    </location>
</feature>